<proteinExistence type="predicted"/>
<feature type="region of interest" description="Disordered" evidence="1">
    <location>
        <begin position="1"/>
        <end position="25"/>
    </location>
</feature>
<name>A0AB73U4X8_MYCCH</name>
<evidence type="ECO:0008006" key="4">
    <source>
        <dbReference type="Google" id="ProtNLM"/>
    </source>
</evidence>
<reference evidence="2 3" key="1">
    <citation type="submission" date="2019-06" db="EMBL/GenBank/DDBJ databases">
        <title>Whole geneome sequnce of Mycobacteroides chelonae M77 isolated from bovine milk from Meghalaya, India.</title>
        <authorList>
            <person name="Vise E."/>
            <person name="Das S."/>
            <person name="Garg A."/>
            <person name="Ghatak S."/>
            <person name="Shakuntala I."/>
            <person name="Milton A.A.P."/>
            <person name="Karam A."/>
            <person name="Sanjukta R."/>
            <person name="Puro K."/>
            <person name="Sen A."/>
        </authorList>
    </citation>
    <scope>NUCLEOTIDE SEQUENCE [LARGE SCALE GENOMIC DNA]</scope>
    <source>
        <strain evidence="2 3">M77</strain>
    </source>
</reference>
<organism evidence="2 3">
    <name type="scientific">Mycobacteroides chelonae</name>
    <name type="common">Mycobacterium chelonae</name>
    <dbReference type="NCBI Taxonomy" id="1774"/>
    <lineage>
        <taxon>Bacteria</taxon>
        <taxon>Bacillati</taxon>
        <taxon>Actinomycetota</taxon>
        <taxon>Actinomycetes</taxon>
        <taxon>Mycobacteriales</taxon>
        <taxon>Mycobacteriaceae</taxon>
        <taxon>Mycobacteroides</taxon>
    </lineage>
</organism>
<evidence type="ECO:0000256" key="1">
    <source>
        <dbReference type="SAM" id="MobiDB-lite"/>
    </source>
</evidence>
<dbReference type="AlphaFoldDB" id="A0AB73U4X8"/>
<dbReference type="Proteomes" id="UP000317728">
    <property type="component" value="Chromosome"/>
</dbReference>
<evidence type="ECO:0000313" key="3">
    <source>
        <dbReference type="Proteomes" id="UP000317728"/>
    </source>
</evidence>
<gene>
    <name evidence="2" type="ORF">FJK96_18070</name>
</gene>
<accession>A0AB73U4X8</accession>
<protein>
    <recommendedName>
        <fullName evidence="4">Head-tail adaptor protein</fullName>
    </recommendedName>
</protein>
<sequence>MEIVTVTPTFRRDEDGNQPPDGAPYDLEAKAVAPGNQLLVWEIGRDIANVQYTAFFQHDIPTQTGHRIKVRGDELIAYVHRWPSPWTDRIGVAVLAHGASD</sequence>
<dbReference type="EMBL" id="CP041150">
    <property type="protein sequence ID" value="QDF71872.1"/>
    <property type="molecule type" value="Genomic_DNA"/>
</dbReference>
<evidence type="ECO:0000313" key="2">
    <source>
        <dbReference type="EMBL" id="QDF71872.1"/>
    </source>
</evidence>
<dbReference type="RefSeq" id="WP_075908175.1">
    <property type="nucleotide sequence ID" value="NZ_CP041150.1"/>
</dbReference>